<organism evidence="1 2">
    <name type="scientific">Pukyongia salina</name>
    <dbReference type="NCBI Taxonomy" id="2094025"/>
    <lineage>
        <taxon>Bacteria</taxon>
        <taxon>Pseudomonadati</taxon>
        <taxon>Bacteroidota</taxon>
        <taxon>Flavobacteriia</taxon>
        <taxon>Flavobacteriales</taxon>
        <taxon>Flavobacteriaceae</taxon>
        <taxon>Pukyongia</taxon>
    </lineage>
</organism>
<gene>
    <name evidence="1" type="ORF">C5O00_12665</name>
</gene>
<dbReference type="RefSeq" id="WP_105217198.1">
    <property type="nucleotide sequence ID" value="NZ_CP027062.1"/>
</dbReference>
<dbReference type="EMBL" id="CP027062">
    <property type="protein sequence ID" value="AVI51958.1"/>
    <property type="molecule type" value="Genomic_DNA"/>
</dbReference>
<evidence type="ECO:0000313" key="2">
    <source>
        <dbReference type="Proteomes" id="UP000238442"/>
    </source>
</evidence>
<keyword evidence="2" id="KW-1185">Reference proteome</keyword>
<dbReference type="OrthoDB" id="6057700at2"/>
<dbReference type="AlphaFoldDB" id="A0A2S0HZB4"/>
<dbReference type="KEGG" id="aue:C5O00_12665"/>
<proteinExistence type="predicted"/>
<protein>
    <submittedName>
        <fullName evidence="1">Uncharacterized protein</fullName>
    </submittedName>
</protein>
<reference evidence="1 2" key="1">
    <citation type="submission" date="2018-02" db="EMBL/GenBank/DDBJ databases">
        <title>Genomic analysis of the strain RR4-38 isolated from a seawater recirculating aquaculture system.</title>
        <authorList>
            <person name="Kim Y.-S."/>
            <person name="Jang Y.H."/>
            <person name="Kim K.-H."/>
        </authorList>
    </citation>
    <scope>NUCLEOTIDE SEQUENCE [LARGE SCALE GENOMIC DNA]</scope>
    <source>
        <strain evidence="1 2">RR4-38</strain>
    </source>
</reference>
<sequence>MNRIKLQSTVFWIGLFICSFCWGQDETRIARPSDMVDMIRQGRLNDIERSRRMMPRTALGNPQTIRSRPEVDPTLVRTMGQFYRFMDAARSANDLYNASLALSNEECTPDFETNAARMMPTGCFDNSACQSCYQTAIANLNVIRRSLQRLSCIYSNTKKFNSSAVAFGDNVSGIHGALGIAWQAERKGIMDQFEAFQRTYDNKYTELMTALDRNLQSINACENEHGMQDWYQRAGFIYFELMKEKYKRVD</sequence>
<evidence type="ECO:0000313" key="1">
    <source>
        <dbReference type="EMBL" id="AVI51958.1"/>
    </source>
</evidence>
<dbReference type="Proteomes" id="UP000238442">
    <property type="component" value="Chromosome"/>
</dbReference>
<accession>A0A2S0HZB4</accession>
<name>A0A2S0HZB4_9FLAO</name>